<keyword evidence="3" id="KW-1185">Reference proteome</keyword>
<dbReference type="RefSeq" id="WP_196954079.1">
    <property type="nucleotide sequence ID" value="NZ_JADWYK010000002.1"/>
</dbReference>
<accession>A0ABS0KYY9</accession>
<protein>
    <submittedName>
        <fullName evidence="2">Uncharacterized protein</fullName>
    </submittedName>
</protein>
<evidence type="ECO:0000313" key="2">
    <source>
        <dbReference type="EMBL" id="MBG8553075.1"/>
    </source>
</evidence>
<dbReference type="Proteomes" id="UP000601099">
    <property type="component" value="Unassembled WGS sequence"/>
</dbReference>
<feature type="transmembrane region" description="Helical" evidence="1">
    <location>
        <begin position="37"/>
        <end position="55"/>
    </location>
</feature>
<keyword evidence="1" id="KW-0472">Membrane</keyword>
<sequence>MKNWILRIFLFVLLLALGFWWRQAAQSSDYGHVEGSAYLTAFVLVLLLNIGNAYGDWRTRKSLNQKARPR</sequence>
<reference evidence="2 3" key="1">
    <citation type="submission" date="2020-11" db="EMBL/GenBank/DDBJ databases">
        <title>Hymenobacter sp.</title>
        <authorList>
            <person name="Kim M.K."/>
        </authorList>
    </citation>
    <scope>NUCLEOTIDE SEQUENCE [LARGE SCALE GENOMIC DNA]</scope>
    <source>
        <strain evidence="2 3">BT594</strain>
    </source>
</reference>
<dbReference type="EMBL" id="JADWYK010000002">
    <property type="protein sequence ID" value="MBG8553075.1"/>
    <property type="molecule type" value="Genomic_DNA"/>
</dbReference>
<comment type="caution">
    <text evidence="2">The sequence shown here is derived from an EMBL/GenBank/DDBJ whole genome shotgun (WGS) entry which is preliminary data.</text>
</comment>
<evidence type="ECO:0000256" key="1">
    <source>
        <dbReference type="SAM" id="Phobius"/>
    </source>
</evidence>
<gene>
    <name evidence="2" type="ORF">I5L79_05935</name>
</gene>
<organism evidence="2 3">
    <name type="scientific">Hymenobacter guriensis</name>
    <dbReference type="NCBI Taxonomy" id="2793065"/>
    <lineage>
        <taxon>Bacteria</taxon>
        <taxon>Pseudomonadati</taxon>
        <taxon>Bacteroidota</taxon>
        <taxon>Cytophagia</taxon>
        <taxon>Cytophagales</taxon>
        <taxon>Hymenobacteraceae</taxon>
        <taxon>Hymenobacter</taxon>
    </lineage>
</organism>
<keyword evidence="1" id="KW-0812">Transmembrane</keyword>
<keyword evidence="1" id="KW-1133">Transmembrane helix</keyword>
<evidence type="ECO:0000313" key="3">
    <source>
        <dbReference type="Proteomes" id="UP000601099"/>
    </source>
</evidence>
<proteinExistence type="predicted"/>
<name>A0ABS0KYY9_9BACT</name>